<dbReference type="RefSeq" id="WP_126830715.1">
    <property type="nucleotide sequence ID" value="NZ_CBCRYB010000015.1"/>
</dbReference>
<evidence type="ECO:0000256" key="4">
    <source>
        <dbReference type="ARBA" id="ARBA00022692"/>
    </source>
</evidence>
<evidence type="ECO:0000256" key="1">
    <source>
        <dbReference type="ARBA" id="ARBA00004651"/>
    </source>
</evidence>
<evidence type="ECO:0000313" key="10">
    <source>
        <dbReference type="Proteomes" id="UP000287101"/>
    </source>
</evidence>
<dbReference type="PANTHER" id="PTHR30561:SF0">
    <property type="entry name" value="GUANIDINIUM EXPORTER"/>
    <property type="match status" value="1"/>
</dbReference>
<keyword evidence="10" id="KW-1185">Reference proteome</keyword>
<feature type="transmembrane region" description="Helical" evidence="8">
    <location>
        <begin position="27"/>
        <end position="46"/>
    </location>
</feature>
<keyword evidence="6 8" id="KW-0472">Membrane</keyword>
<evidence type="ECO:0000256" key="5">
    <source>
        <dbReference type="ARBA" id="ARBA00022989"/>
    </source>
</evidence>
<keyword evidence="5 8" id="KW-1133">Transmembrane helix</keyword>
<dbReference type="Gene3D" id="1.10.3730.20">
    <property type="match status" value="1"/>
</dbReference>
<evidence type="ECO:0000256" key="3">
    <source>
        <dbReference type="ARBA" id="ARBA00022475"/>
    </source>
</evidence>
<accession>A0A430ACK6</accession>
<keyword evidence="3" id="KW-1003">Cell membrane</keyword>
<feature type="transmembrane region" description="Helical" evidence="8">
    <location>
        <begin position="58"/>
        <end position="78"/>
    </location>
</feature>
<evidence type="ECO:0000256" key="8">
    <source>
        <dbReference type="SAM" id="Phobius"/>
    </source>
</evidence>
<evidence type="ECO:0000313" key="9">
    <source>
        <dbReference type="EMBL" id="RSU04944.1"/>
    </source>
</evidence>
<keyword evidence="2" id="KW-0813">Transport</keyword>
<evidence type="ECO:0000256" key="6">
    <source>
        <dbReference type="ARBA" id="ARBA00023136"/>
    </source>
</evidence>
<dbReference type="InterPro" id="IPR000390">
    <property type="entry name" value="Small_drug/metabolite_transptr"/>
</dbReference>
<proteinExistence type="inferred from homology"/>
<reference evidence="9 10" key="1">
    <citation type="submission" date="2017-05" db="EMBL/GenBank/DDBJ databases">
        <title>Vagococcus spp. assemblies.</title>
        <authorList>
            <person name="Gulvik C.A."/>
        </authorList>
    </citation>
    <scope>NUCLEOTIDE SEQUENCE [LARGE SCALE GENOMIC DNA]</scope>
    <source>
        <strain evidence="9 10">CCUG 41755</strain>
    </source>
</reference>
<dbReference type="SUPFAM" id="SSF103481">
    <property type="entry name" value="Multidrug resistance efflux transporter EmrE"/>
    <property type="match status" value="1"/>
</dbReference>
<dbReference type="PANTHER" id="PTHR30561">
    <property type="entry name" value="SMR FAMILY PROTON-DEPENDENT DRUG EFFLUX TRANSPORTER SUGE"/>
    <property type="match status" value="1"/>
</dbReference>
<feature type="transmembrane region" description="Helical" evidence="8">
    <location>
        <begin position="84"/>
        <end position="103"/>
    </location>
</feature>
<dbReference type="EMBL" id="NGJY01000001">
    <property type="protein sequence ID" value="RSU04944.1"/>
    <property type="molecule type" value="Genomic_DNA"/>
</dbReference>
<evidence type="ECO:0000256" key="7">
    <source>
        <dbReference type="RuleBase" id="RU003942"/>
    </source>
</evidence>
<dbReference type="Proteomes" id="UP000287101">
    <property type="component" value="Unassembled WGS sequence"/>
</dbReference>
<comment type="caution">
    <text evidence="9">The sequence shown here is derived from an EMBL/GenBank/DDBJ whole genome shotgun (WGS) entry which is preliminary data.</text>
</comment>
<dbReference type="InterPro" id="IPR045324">
    <property type="entry name" value="Small_multidrug_res"/>
</dbReference>
<dbReference type="Pfam" id="PF00893">
    <property type="entry name" value="Multi_Drug_Res"/>
    <property type="match status" value="1"/>
</dbReference>
<dbReference type="InterPro" id="IPR037185">
    <property type="entry name" value="EmrE-like"/>
</dbReference>
<sequence>MAWLHLLIAGGLEVLWATTMKMSEGFSKLNYSLLTLVGMIASFYFLSKAIKILPMSLAYPVWTGIGAFGSILVGVLVFKDTLSIKTMFFVGLLLIGIIGIKVTSQN</sequence>
<keyword evidence="4 7" id="KW-0812">Transmembrane</keyword>
<gene>
    <name evidence="9" type="ORF">CBF31_02680</name>
</gene>
<comment type="subcellular location">
    <subcellularLocation>
        <location evidence="1 7">Cell membrane</location>
        <topology evidence="1 7">Multi-pass membrane protein</topology>
    </subcellularLocation>
</comment>
<dbReference type="GO" id="GO:0022857">
    <property type="term" value="F:transmembrane transporter activity"/>
    <property type="evidence" value="ECO:0007669"/>
    <property type="project" value="InterPro"/>
</dbReference>
<comment type="similarity">
    <text evidence="7">Belongs to the drug/metabolite transporter (DMT) superfamily. Small multidrug resistance (SMR) (TC 2.A.7.1) family.</text>
</comment>
<dbReference type="AlphaFoldDB" id="A0A430ACK6"/>
<name>A0A430ACK6_9ENTE</name>
<dbReference type="GO" id="GO:0005886">
    <property type="term" value="C:plasma membrane"/>
    <property type="evidence" value="ECO:0007669"/>
    <property type="project" value="UniProtKB-SubCell"/>
</dbReference>
<dbReference type="FunFam" id="1.10.3730.20:FF:000001">
    <property type="entry name" value="Quaternary ammonium compound resistance transporter SugE"/>
    <property type="match status" value="1"/>
</dbReference>
<dbReference type="OrthoDB" id="21828at2"/>
<organism evidence="9 10">
    <name type="scientific">Vagococcus fessus</name>
    <dbReference type="NCBI Taxonomy" id="120370"/>
    <lineage>
        <taxon>Bacteria</taxon>
        <taxon>Bacillati</taxon>
        <taxon>Bacillota</taxon>
        <taxon>Bacilli</taxon>
        <taxon>Lactobacillales</taxon>
        <taxon>Enterococcaceae</taxon>
        <taxon>Vagococcus</taxon>
    </lineage>
</organism>
<protein>
    <submittedName>
        <fullName evidence="9">QacE family quaternary ammonium compound efflux SMR transporter</fullName>
    </submittedName>
</protein>
<evidence type="ECO:0000256" key="2">
    <source>
        <dbReference type="ARBA" id="ARBA00022448"/>
    </source>
</evidence>